<dbReference type="InterPro" id="IPR010255">
    <property type="entry name" value="Haem_peroxidase_sf"/>
</dbReference>
<feature type="binding site" evidence="19">
    <location>
        <position position="250"/>
    </location>
    <ligand>
        <name>Ca(2+)</name>
        <dbReference type="ChEBI" id="CHEBI:29108"/>
        <label>2</label>
    </ligand>
</feature>
<dbReference type="InterPro" id="IPR000823">
    <property type="entry name" value="Peroxidase_pln"/>
</dbReference>
<evidence type="ECO:0000256" key="1">
    <source>
        <dbReference type="ARBA" id="ARBA00000189"/>
    </source>
</evidence>
<feature type="binding site" description="axial binding residue" evidence="19">
    <location>
        <position position="188"/>
    </location>
    <ligand>
        <name>heme b</name>
        <dbReference type="ChEBI" id="CHEBI:60344"/>
    </ligand>
    <ligandPart>
        <name>Fe</name>
        <dbReference type="ChEBI" id="CHEBI:18248"/>
    </ligandPart>
</feature>
<dbReference type="InterPro" id="IPR033905">
    <property type="entry name" value="Secretory_peroxidase"/>
</dbReference>
<feature type="binding site" evidence="19">
    <location>
        <position position="189"/>
    </location>
    <ligand>
        <name>Ca(2+)</name>
        <dbReference type="ChEBI" id="CHEBI:29108"/>
        <label>2</label>
    </ligand>
</feature>
<evidence type="ECO:0000256" key="4">
    <source>
        <dbReference type="ARBA" id="ARBA00006873"/>
    </source>
</evidence>
<dbReference type="PANTHER" id="PTHR31235">
    <property type="entry name" value="PEROXIDASE 25-RELATED"/>
    <property type="match status" value="1"/>
</dbReference>
<accession>A0A9Q0H4E8</accession>
<evidence type="ECO:0000256" key="13">
    <source>
        <dbReference type="ARBA" id="ARBA00023004"/>
    </source>
</evidence>
<evidence type="ECO:0000256" key="12">
    <source>
        <dbReference type="ARBA" id="ARBA00023002"/>
    </source>
</evidence>
<dbReference type="OrthoDB" id="2113341at2759"/>
<keyword evidence="12 22" id="KW-0560">Oxidoreductase</keyword>
<dbReference type="SUPFAM" id="SSF48113">
    <property type="entry name" value="Heme-dependent peroxidases"/>
    <property type="match status" value="1"/>
</dbReference>
<evidence type="ECO:0000256" key="2">
    <source>
        <dbReference type="ARBA" id="ARBA00002322"/>
    </source>
</evidence>
<keyword evidence="7 22" id="KW-0575">Peroxidase</keyword>
<comment type="similarity">
    <text evidence="4">Belongs to the peroxidase family. Ascorbate peroxidase subfamily.</text>
</comment>
<evidence type="ECO:0000256" key="19">
    <source>
        <dbReference type="PIRSR" id="PIRSR600823-3"/>
    </source>
</evidence>
<comment type="caution">
    <text evidence="25">The sequence shown here is derived from an EMBL/GenBank/DDBJ whole genome shotgun (WGS) entry which is preliminary data.</text>
</comment>
<gene>
    <name evidence="25" type="ORF">NE237_026120</name>
</gene>
<feature type="disulfide bond" evidence="21">
    <location>
        <begin position="195"/>
        <end position="227"/>
    </location>
</feature>
<dbReference type="PRINTS" id="PR00461">
    <property type="entry name" value="PLPEROXIDASE"/>
</dbReference>
<keyword evidence="26" id="KW-1185">Reference proteome</keyword>
<feature type="binding site" evidence="19">
    <location>
        <position position="240"/>
    </location>
    <ligand>
        <name>Ca(2+)</name>
        <dbReference type="ChEBI" id="CHEBI:29108"/>
        <label>2</label>
    </ligand>
</feature>
<evidence type="ECO:0000256" key="7">
    <source>
        <dbReference type="ARBA" id="ARBA00022559"/>
    </source>
</evidence>
<dbReference type="Gene3D" id="1.10.520.10">
    <property type="match status" value="1"/>
</dbReference>
<dbReference type="InterPro" id="IPR002016">
    <property type="entry name" value="Haem_peroxidase"/>
</dbReference>
<keyword evidence="9 19" id="KW-0479">Metal-binding</keyword>
<protein>
    <recommendedName>
        <fullName evidence="5 22">Peroxidase</fullName>
        <ecNumber evidence="5 22">1.11.1.7</ecNumber>
    </recommendedName>
</protein>
<keyword evidence="15" id="KW-0325">Glycoprotein</keyword>
<evidence type="ECO:0000256" key="17">
    <source>
        <dbReference type="PIRSR" id="PIRSR600823-1"/>
    </source>
</evidence>
<feature type="binding site" evidence="19">
    <location>
        <position position="86"/>
    </location>
    <ligand>
        <name>Ca(2+)</name>
        <dbReference type="ChEBI" id="CHEBI:29108"/>
        <label>1</label>
    </ligand>
</feature>
<evidence type="ECO:0000256" key="14">
    <source>
        <dbReference type="ARBA" id="ARBA00023157"/>
    </source>
</evidence>
<dbReference type="InterPro" id="IPR019794">
    <property type="entry name" value="Peroxidases_AS"/>
</dbReference>
<dbReference type="PROSITE" id="PS00435">
    <property type="entry name" value="PEROXIDASE_1"/>
    <property type="match status" value="1"/>
</dbReference>
<evidence type="ECO:0000256" key="8">
    <source>
        <dbReference type="ARBA" id="ARBA00022617"/>
    </source>
</evidence>
<comment type="function">
    <text evidence="2">Removal of H(2)O(2), oxidation of toxic reductants, biosynthesis and degradation of lignin, suberization, auxin catabolism, response to environmental stresses such as wounding, pathogen attack and oxidative stress. These functions might be dependent on each isozyme/isoform in each plant tissue.</text>
</comment>
<evidence type="ECO:0000256" key="23">
    <source>
        <dbReference type="SAM" id="MobiDB-lite"/>
    </source>
</evidence>
<dbReference type="InterPro" id="IPR019793">
    <property type="entry name" value="Peroxidases_heam-ligand_BS"/>
</dbReference>
<dbReference type="PRINTS" id="PR00458">
    <property type="entry name" value="PEROXIDASE"/>
</dbReference>
<evidence type="ECO:0000256" key="6">
    <source>
        <dbReference type="ARBA" id="ARBA00022525"/>
    </source>
</evidence>
<evidence type="ECO:0000256" key="21">
    <source>
        <dbReference type="PIRSR" id="PIRSR600823-5"/>
    </source>
</evidence>
<feature type="binding site" evidence="19">
    <location>
        <position position="68"/>
    </location>
    <ligand>
        <name>Ca(2+)</name>
        <dbReference type="ChEBI" id="CHEBI:29108"/>
        <label>1</label>
    </ligand>
</feature>
<evidence type="ECO:0000256" key="11">
    <source>
        <dbReference type="ARBA" id="ARBA00022837"/>
    </source>
</evidence>
<comment type="subcellular location">
    <subcellularLocation>
        <location evidence="3 22">Secreted</location>
    </subcellularLocation>
</comment>
<dbReference type="PROSITE" id="PS50873">
    <property type="entry name" value="PEROXIDASE_4"/>
    <property type="match status" value="1"/>
</dbReference>
<feature type="binding site" evidence="19">
    <location>
        <position position="75"/>
    </location>
    <ligand>
        <name>Ca(2+)</name>
        <dbReference type="ChEBI" id="CHEBI:29108"/>
        <label>1</label>
    </ligand>
</feature>
<evidence type="ECO:0000313" key="25">
    <source>
        <dbReference type="EMBL" id="KAJ4959009.1"/>
    </source>
</evidence>
<evidence type="ECO:0000256" key="16">
    <source>
        <dbReference type="ARBA" id="ARBA00023324"/>
    </source>
</evidence>
<evidence type="ECO:0000256" key="10">
    <source>
        <dbReference type="ARBA" id="ARBA00022729"/>
    </source>
</evidence>
<dbReference type="GO" id="GO:0006979">
    <property type="term" value="P:response to oxidative stress"/>
    <property type="evidence" value="ECO:0007669"/>
    <property type="project" value="UniProtKB-UniRule"/>
</dbReference>
<dbReference type="GO" id="GO:0046872">
    <property type="term" value="F:metal ion binding"/>
    <property type="evidence" value="ECO:0007669"/>
    <property type="project" value="UniProtKB-UniRule"/>
</dbReference>
<sequence>MKGRAALTVLGFILLSFTSLCYGDLQVGFYKKNCGFKEVELMVRKVITAQFYNDSTIVAALLRLHFHDCFVRGCDASILLDGNSTEKNAPPNFSVRGFDLIDQAKAVVEGACPGLVSCADIIAIAARDAVYLAGGGWYNVETGRRDGLVSLASEVDLPAPSFSVSQAIAAFGRKGLDTTDMVLLLGGHTVGVTHCSLLQDRLYNFQNTGKPDPTMDTFLASIWRFKCPQNAAKDNTVNLDQNPKSTDVVDKSYYKQLMINRGILQIDQELALDPQTNATVMSLATGCKFSAQFGQAMVKMGAIEVLTGTQDPKPKEVEPKVDLESGQAWPPPTANGEPEIKIGWSCNHSSFTATTALKDLKLKLHHLGHPLIK</sequence>
<keyword evidence="8 22" id="KW-0349">Heme</keyword>
<organism evidence="25 26">
    <name type="scientific">Protea cynaroides</name>
    <dbReference type="NCBI Taxonomy" id="273540"/>
    <lineage>
        <taxon>Eukaryota</taxon>
        <taxon>Viridiplantae</taxon>
        <taxon>Streptophyta</taxon>
        <taxon>Embryophyta</taxon>
        <taxon>Tracheophyta</taxon>
        <taxon>Spermatophyta</taxon>
        <taxon>Magnoliopsida</taxon>
        <taxon>Proteales</taxon>
        <taxon>Proteaceae</taxon>
        <taxon>Protea</taxon>
    </lineage>
</organism>
<dbReference type="CDD" id="cd00693">
    <property type="entry name" value="secretory_peroxidase"/>
    <property type="match status" value="1"/>
</dbReference>
<dbReference type="Gene3D" id="1.10.420.10">
    <property type="entry name" value="Peroxidase, domain 2"/>
    <property type="match status" value="1"/>
</dbReference>
<evidence type="ECO:0000256" key="15">
    <source>
        <dbReference type="ARBA" id="ARBA00023180"/>
    </source>
</evidence>
<dbReference type="Pfam" id="PF00141">
    <property type="entry name" value="peroxidase"/>
    <property type="match status" value="1"/>
</dbReference>
<dbReference type="FunFam" id="1.10.520.10:FF:000006">
    <property type="entry name" value="Peroxidase"/>
    <property type="match status" value="1"/>
</dbReference>
<feature type="signal peptide" evidence="22">
    <location>
        <begin position="1"/>
        <end position="23"/>
    </location>
</feature>
<dbReference type="EMBL" id="JAMYWD010000010">
    <property type="protein sequence ID" value="KAJ4959009.1"/>
    <property type="molecule type" value="Genomic_DNA"/>
</dbReference>
<keyword evidence="14 21" id="KW-1015">Disulfide bond</keyword>
<feature type="region of interest" description="Disordered" evidence="23">
    <location>
        <begin position="310"/>
        <end position="336"/>
    </location>
</feature>
<dbReference type="PROSITE" id="PS00436">
    <property type="entry name" value="PEROXIDASE_2"/>
    <property type="match status" value="1"/>
</dbReference>
<dbReference type="Proteomes" id="UP001141806">
    <property type="component" value="Unassembled WGS sequence"/>
</dbReference>
<dbReference type="GO" id="GO:0020037">
    <property type="term" value="F:heme binding"/>
    <property type="evidence" value="ECO:0007669"/>
    <property type="project" value="UniProtKB-UniRule"/>
</dbReference>
<feature type="compositionally biased region" description="Basic and acidic residues" evidence="23">
    <location>
        <begin position="312"/>
        <end position="323"/>
    </location>
</feature>
<comment type="cofactor">
    <cofactor evidence="19 22">
        <name>heme b</name>
        <dbReference type="ChEBI" id="CHEBI:60344"/>
    </cofactor>
    <text evidence="19 22">Binds 1 heme b (iron(II)-protoporphyrin IX) group per subunit.</text>
</comment>
<feature type="binding site" evidence="19">
    <location>
        <position position="73"/>
    </location>
    <ligand>
        <name>Ca(2+)</name>
        <dbReference type="ChEBI" id="CHEBI:29108"/>
        <label>1</label>
    </ligand>
</feature>
<feature type="active site" description="Proton acceptor" evidence="17">
    <location>
        <position position="67"/>
    </location>
</feature>
<evidence type="ECO:0000259" key="24">
    <source>
        <dbReference type="PROSITE" id="PS50873"/>
    </source>
</evidence>
<keyword evidence="16 22" id="KW-0376">Hydrogen peroxide</keyword>
<comment type="similarity">
    <text evidence="22">Belongs to the peroxidase family. Classical plant (class III) peroxidase subfamily.</text>
</comment>
<feature type="disulfide bond" evidence="21">
    <location>
        <begin position="34"/>
        <end position="112"/>
    </location>
</feature>
<keyword evidence="10 22" id="KW-0732">Signal</keyword>
<feature type="site" description="Transition state stabilizer" evidence="20">
    <location>
        <position position="63"/>
    </location>
</feature>
<evidence type="ECO:0000256" key="20">
    <source>
        <dbReference type="PIRSR" id="PIRSR600823-4"/>
    </source>
</evidence>
<dbReference type="EC" id="1.11.1.7" evidence="5 22"/>
<dbReference type="FunFam" id="1.10.420.10:FF:000007">
    <property type="entry name" value="Peroxidase"/>
    <property type="match status" value="1"/>
</dbReference>
<evidence type="ECO:0000256" key="9">
    <source>
        <dbReference type="ARBA" id="ARBA00022723"/>
    </source>
</evidence>
<evidence type="ECO:0000256" key="3">
    <source>
        <dbReference type="ARBA" id="ARBA00004613"/>
    </source>
</evidence>
<dbReference type="AlphaFoldDB" id="A0A9Q0H4E8"/>
<evidence type="ECO:0000313" key="26">
    <source>
        <dbReference type="Proteomes" id="UP001141806"/>
    </source>
</evidence>
<feature type="domain" description="Plant heme peroxidase family profile" evidence="24">
    <location>
        <begin position="24"/>
        <end position="325"/>
    </location>
</feature>
<comment type="catalytic activity">
    <reaction evidence="1 22">
        <text>2 a phenolic donor + H2O2 = 2 a phenolic radical donor + 2 H2O</text>
        <dbReference type="Rhea" id="RHEA:56136"/>
        <dbReference type="ChEBI" id="CHEBI:15377"/>
        <dbReference type="ChEBI" id="CHEBI:16240"/>
        <dbReference type="ChEBI" id="CHEBI:139520"/>
        <dbReference type="ChEBI" id="CHEBI:139521"/>
        <dbReference type="EC" id="1.11.1.7"/>
    </reaction>
</comment>
<dbReference type="GO" id="GO:0140825">
    <property type="term" value="F:lactoperoxidase activity"/>
    <property type="evidence" value="ECO:0007669"/>
    <property type="project" value="UniProtKB-EC"/>
</dbReference>
<feature type="disulfide bond" evidence="21">
    <location>
        <begin position="69"/>
        <end position="74"/>
    </location>
</feature>
<comment type="cofactor">
    <cofactor evidence="19 22">
        <name>Ca(2+)</name>
        <dbReference type="ChEBI" id="CHEBI:29108"/>
    </cofactor>
    <text evidence="19 22">Binds 2 calcium ions per subunit.</text>
</comment>
<evidence type="ECO:0000256" key="18">
    <source>
        <dbReference type="PIRSR" id="PIRSR600823-2"/>
    </source>
</evidence>
<feature type="chain" id="PRO_5040545960" description="Peroxidase" evidence="22">
    <location>
        <begin position="24"/>
        <end position="373"/>
    </location>
</feature>
<keyword evidence="6 22" id="KW-0964">Secreted</keyword>
<evidence type="ECO:0000256" key="5">
    <source>
        <dbReference type="ARBA" id="ARBA00012313"/>
    </source>
</evidence>
<feature type="binding site" evidence="19">
    <location>
        <position position="71"/>
    </location>
    <ligand>
        <name>Ca(2+)</name>
        <dbReference type="ChEBI" id="CHEBI:29108"/>
        <label>1</label>
    </ligand>
</feature>
<feature type="binding site" evidence="18">
    <location>
        <position position="158"/>
    </location>
    <ligand>
        <name>substrate</name>
    </ligand>
</feature>
<keyword evidence="11 19" id="KW-0106">Calcium</keyword>
<evidence type="ECO:0000256" key="22">
    <source>
        <dbReference type="RuleBase" id="RU362060"/>
    </source>
</evidence>
<keyword evidence="13 19" id="KW-0408">Iron</keyword>
<dbReference type="GO" id="GO:0005576">
    <property type="term" value="C:extracellular region"/>
    <property type="evidence" value="ECO:0007669"/>
    <property type="project" value="UniProtKB-SubCell"/>
</dbReference>
<proteinExistence type="inferred from homology"/>
<reference evidence="25" key="1">
    <citation type="journal article" date="2023" name="Plant J.">
        <title>The genome of the king protea, Protea cynaroides.</title>
        <authorList>
            <person name="Chang J."/>
            <person name="Duong T.A."/>
            <person name="Schoeman C."/>
            <person name="Ma X."/>
            <person name="Roodt D."/>
            <person name="Barker N."/>
            <person name="Li Z."/>
            <person name="Van de Peer Y."/>
            <person name="Mizrachi E."/>
        </authorList>
    </citation>
    <scope>NUCLEOTIDE SEQUENCE</scope>
    <source>
        <tissue evidence="25">Young leaves</tissue>
    </source>
</reference>
<name>A0A9Q0H4E8_9MAGN</name>
<feature type="binding site" evidence="19">
    <location>
        <position position="77"/>
    </location>
    <ligand>
        <name>Ca(2+)</name>
        <dbReference type="ChEBI" id="CHEBI:29108"/>
        <label>1</label>
    </ligand>
</feature>
<dbReference type="GO" id="GO:0042744">
    <property type="term" value="P:hydrogen peroxide catabolic process"/>
    <property type="evidence" value="ECO:0007669"/>
    <property type="project" value="UniProtKB-KW"/>
</dbReference>